<evidence type="ECO:0000259" key="2">
    <source>
        <dbReference type="Pfam" id="PF13968"/>
    </source>
</evidence>
<sequence length="734" mass="84042">MAISILLHITDVWHTWKLRAAVLMSLAVQVTLTIFGSRRKQTRCRFMRGLVWIAYTNADYLAATASLGAISRKHGSSVSLQSLWVPFLLLHLGGPDTITAYSLEDNNLWPRHLLNFVARLIIVFLFYLTSWSSNPLYFIAVIPVLISGMKRYWERNWVLRSAAPDEFEDSLKKGPAVVNPDLDHIHHLPCDSEPKFIHMGYSLFPLLQRLYSNLSLPFSEGQRSRSLILKMQHGDKQEQTNNAFKVVEVQLGFLYDMLYTKAPAMYSALGIVFRLFSVFSIGSAFVVFILVVDTSESPRVDIWITYALFIWVISLELYVFVFVLIPSDWSVKWLTKSQHSCHITNLIKILRLGEKRWSGDLGQHNLLSLCMKKSVARFIRLSDKRPLTFLMKGDVGLLYKIYFSLESYFWRRQIIWKDVDNELKKLIFEFLEKRYEKWAQRGFGYQERMNLLSHKGAKELKGHKLHKLCGWSVENIEFNHSVLIWHIATDICYYSTSTPDEDSKRASKTISDYMMYILLTHPSLLPKWIDRFTHVRDTLRETVRMLHPSQLPPVAGSAIACSMLKEMYRRSHQPLKQQITKEKSGQSVLLDGYRLASQLQSRKSPWTVICDVWMEMLTFAASQCDWSSHAKQLTKGGELLTHVCVLMADLCLSKQFDLGEQPPLESQNALEEEEAAQESHEETWGCVQASLTLLAVAIAGGAITHLALAGLTIAARTFVDCVIVAAFFLVAIQN</sequence>
<proteinExistence type="predicted"/>
<feature type="transmembrane region" description="Helical" evidence="1">
    <location>
        <begin position="713"/>
        <end position="732"/>
    </location>
</feature>
<dbReference type="EMBL" id="JASCZI010272435">
    <property type="protein sequence ID" value="MED6222214.1"/>
    <property type="molecule type" value="Genomic_DNA"/>
</dbReference>
<dbReference type="Proteomes" id="UP001341840">
    <property type="component" value="Unassembled WGS sequence"/>
</dbReference>
<dbReference type="InterPro" id="IPR007658">
    <property type="entry name" value="DUF594"/>
</dbReference>
<feature type="transmembrane region" description="Helical" evidence="1">
    <location>
        <begin position="20"/>
        <end position="37"/>
    </location>
</feature>
<keyword evidence="1" id="KW-0472">Membrane</keyword>
<feature type="transmembrane region" description="Helical" evidence="1">
    <location>
        <begin position="271"/>
        <end position="291"/>
    </location>
</feature>
<feature type="domain" description="DUF4220" evidence="2">
    <location>
        <begin position="52"/>
        <end position="368"/>
    </location>
</feature>
<keyword evidence="1" id="KW-0812">Transmembrane</keyword>
<feature type="transmembrane region" description="Helical" evidence="1">
    <location>
        <begin position="689"/>
        <end position="707"/>
    </location>
</feature>
<keyword evidence="1" id="KW-1133">Transmembrane helix</keyword>
<dbReference type="Pfam" id="PF13968">
    <property type="entry name" value="DUF4220"/>
    <property type="match status" value="1"/>
</dbReference>
<protein>
    <recommendedName>
        <fullName evidence="2">DUF4220 domain-containing protein</fullName>
    </recommendedName>
</protein>
<feature type="transmembrane region" description="Helical" evidence="1">
    <location>
        <begin position="49"/>
        <end position="71"/>
    </location>
</feature>
<feature type="transmembrane region" description="Helical" evidence="1">
    <location>
        <begin position="303"/>
        <end position="325"/>
    </location>
</feature>
<reference evidence="3 4" key="1">
    <citation type="journal article" date="2023" name="Plants (Basel)">
        <title>Bridging the Gap: Combining Genomics and Transcriptomics Approaches to Understand Stylosanthes scabra, an Orphan Legume from the Brazilian Caatinga.</title>
        <authorList>
            <person name="Ferreira-Neto J.R.C."/>
            <person name="da Silva M.D."/>
            <person name="Binneck E."/>
            <person name="de Melo N.F."/>
            <person name="da Silva R.H."/>
            <person name="de Melo A.L.T.M."/>
            <person name="Pandolfi V."/>
            <person name="Bustamante F.O."/>
            <person name="Brasileiro-Vidal A.C."/>
            <person name="Benko-Iseppon A.M."/>
        </authorList>
    </citation>
    <scope>NUCLEOTIDE SEQUENCE [LARGE SCALE GENOMIC DNA]</scope>
    <source>
        <tissue evidence="3">Leaves</tissue>
    </source>
</reference>
<gene>
    <name evidence="3" type="ORF">PIB30_062213</name>
</gene>
<evidence type="ECO:0000313" key="3">
    <source>
        <dbReference type="EMBL" id="MED6222214.1"/>
    </source>
</evidence>
<evidence type="ECO:0000313" key="4">
    <source>
        <dbReference type="Proteomes" id="UP001341840"/>
    </source>
</evidence>
<dbReference type="Pfam" id="PF04578">
    <property type="entry name" value="DUF594"/>
    <property type="match status" value="1"/>
</dbReference>
<evidence type="ECO:0000256" key="1">
    <source>
        <dbReference type="SAM" id="Phobius"/>
    </source>
</evidence>
<organism evidence="3 4">
    <name type="scientific">Stylosanthes scabra</name>
    <dbReference type="NCBI Taxonomy" id="79078"/>
    <lineage>
        <taxon>Eukaryota</taxon>
        <taxon>Viridiplantae</taxon>
        <taxon>Streptophyta</taxon>
        <taxon>Embryophyta</taxon>
        <taxon>Tracheophyta</taxon>
        <taxon>Spermatophyta</taxon>
        <taxon>Magnoliopsida</taxon>
        <taxon>eudicotyledons</taxon>
        <taxon>Gunneridae</taxon>
        <taxon>Pentapetalae</taxon>
        <taxon>rosids</taxon>
        <taxon>fabids</taxon>
        <taxon>Fabales</taxon>
        <taxon>Fabaceae</taxon>
        <taxon>Papilionoideae</taxon>
        <taxon>50 kb inversion clade</taxon>
        <taxon>dalbergioids sensu lato</taxon>
        <taxon>Dalbergieae</taxon>
        <taxon>Pterocarpus clade</taxon>
        <taxon>Stylosanthes</taxon>
    </lineage>
</organism>
<accession>A0ABU6ZJS9</accession>
<comment type="caution">
    <text evidence="3">The sequence shown here is derived from an EMBL/GenBank/DDBJ whole genome shotgun (WGS) entry which is preliminary data.</text>
</comment>
<dbReference type="PANTHER" id="PTHR31325">
    <property type="entry name" value="OS01G0798800 PROTEIN-RELATED"/>
    <property type="match status" value="1"/>
</dbReference>
<keyword evidence="4" id="KW-1185">Reference proteome</keyword>
<name>A0ABU6ZJS9_9FABA</name>
<dbReference type="InterPro" id="IPR025315">
    <property type="entry name" value="DUF4220"/>
</dbReference>